<gene>
    <name evidence="2" type="ORF">T11_17606</name>
</gene>
<reference evidence="2 3" key="1">
    <citation type="submission" date="2015-01" db="EMBL/GenBank/DDBJ databases">
        <title>Evolution of Trichinella species and genotypes.</title>
        <authorList>
            <person name="Korhonen P.K."/>
            <person name="Edoardo P."/>
            <person name="Giuseppe L.R."/>
            <person name="Gasser R.B."/>
        </authorList>
    </citation>
    <scope>NUCLEOTIDE SEQUENCE [LARGE SCALE GENOMIC DNA]</scope>
    <source>
        <strain evidence="2">ISS1029</strain>
    </source>
</reference>
<organism evidence="2 3">
    <name type="scientific">Trichinella zimbabwensis</name>
    <dbReference type="NCBI Taxonomy" id="268475"/>
    <lineage>
        <taxon>Eukaryota</taxon>
        <taxon>Metazoa</taxon>
        <taxon>Ecdysozoa</taxon>
        <taxon>Nematoda</taxon>
        <taxon>Enoplea</taxon>
        <taxon>Dorylaimia</taxon>
        <taxon>Trichinellida</taxon>
        <taxon>Trichinellidae</taxon>
        <taxon>Trichinella</taxon>
    </lineage>
</organism>
<dbReference type="Proteomes" id="UP000055024">
    <property type="component" value="Unassembled WGS sequence"/>
</dbReference>
<sequence>MKEKKRSQLLRGKRHWSGEEGAEYVVEKQQKAGERGRRFFGGKFLCPGQKPAELFKRKQLWDGQKMCPALGWKMAPQENESIKEKKRSQLLRGKRHWSGEEAA</sequence>
<feature type="region of interest" description="Disordered" evidence="1">
    <location>
        <begin position="77"/>
        <end position="103"/>
    </location>
</feature>
<evidence type="ECO:0000313" key="2">
    <source>
        <dbReference type="EMBL" id="KRY97560.1"/>
    </source>
</evidence>
<name>A0A0V1GHA6_9BILA</name>
<dbReference type="AlphaFoldDB" id="A0A0V1GHA6"/>
<feature type="compositionally biased region" description="Basic residues" evidence="1">
    <location>
        <begin position="84"/>
        <end position="96"/>
    </location>
</feature>
<comment type="caution">
    <text evidence="2">The sequence shown here is derived from an EMBL/GenBank/DDBJ whole genome shotgun (WGS) entry which is preliminary data.</text>
</comment>
<feature type="non-terminal residue" evidence="2">
    <location>
        <position position="103"/>
    </location>
</feature>
<dbReference type="EMBL" id="JYDP01001961">
    <property type="protein sequence ID" value="KRY97560.1"/>
    <property type="molecule type" value="Genomic_DNA"/>
</dbReference>
<evidence type="ECO:0000313" key="3">
    <source>
        <dbReference type="Proteomes" id="UP000055024"/>
    </source>
</evidence>
<protein>
    <submittedName>
        <fullName evidence="2">Uncharacterized protein</fullName>
    </submittedName>
</protein>
<accession>A0A0V1GHA6</accession>
<keyword evidence="3" id="KW-1185">Reference proteome</keyword>
<proteinExistence type="predicted"/>
<evidence type="ECO:0000256" key="1">
    <source>
        <dbReference type="SAM" id="MobiDB-lite"/>
    </source>
</evidence>